<evidence type="ECO:0000313" key="2">
    <source>
        <dbReference type="Proteomes" id="UP001432216"/>
    </source>
</evidence>
<dbReference type="RefSeq" id="XP_064722295.1">
    <property type="nucleotide sequence ID" value="XM_064866223.1"/>
</dbReference>
<sequence length="107" mass="12462">MIRQKNSCIVEVRRQTRHGTFNRPTETLVIDRTEERVVAKDSTNRSKCCTTRCTWNSALLHAHDKDLRTSVTNYGVDLQRGVSGRYHIKKILSWTMRPSEKEPMSRS</sequence>
<name>A0ABZ2B0S6_9TREE</name>
<gene>
    <name evidence="1" type="ORF">IAS62_004401</name>
</gene>
<dbReference type="EMBL" id="CP143812">
    <property type="protein sequence ID" value="WVO23056.1"/>
    <property type="molecule type" value="Genomic_DNA"/>
</dbReference>
<organism evidence="1 2">
    <name type="scientific">Cryptococcus decagattii</name>
    <dbReference type="NCBI Taxonomy" id="1859122"/>
    <lineage>
        <taxon>Eukaryota</taxon>
        <taxon>Fungi</taxon>
        <taxon>Dikarya</taxon>
        <taxon>Basidiomycota</taxon>
        <taxon>Agaricomycotina</taxon>
        <taxon>Tremellomycetes</taxon>
        <taxon>Tremellales</taxon>
        <taxon>Cryptococcaceae</taxon>
        <taxon>Cryptococcus</taxon>
        <taxon>Cryptococcus gattii species complex</taxon>
    </lineage>
</organism>
<keyword evidence="2" id="KW-1185">Reference proteome</keyword>
<reference evidence="1 2" key="1">
    <citation type="submission" date="2024-01" db="EMBL/GenBank/DDBJ databases">
        <title>Comparative genomics of Cryptococcus and Kwoniella reveals pathogenesis evolution and contrasting modes of karyotype evolution via chromosome fusion or intercentromeric recombination.</title>
        <authorList>
            <person name="Coelho M.A."/>
            <person name="David-Palma M."/>
            <person name="Shea T."/>
            <person name="Bowers K."/>
            <person name="McGinley-Smith S."/>
            <person name="Mohammad A.W."/>
            <person name="Gnirke A."/>
            <person name="Yurkov A.M."/>
            <person name="Nowrousian M."/>
            <person name="Sun S."/>
            <person name="Cuomo C.A."/>
            <person name="Heitman J."/>
        </authorList>
    </citation>
    <scope>NUCLEOTIDE SEQUENCE [LARGE SCALE GENOMIC DNA]</scope>
    <source>
        <strain evidence="1 2">7685027</strain>
    </source>
</reference>
<dbReference type="GeneID" id="89991173"/>
<evidence type="ECO:0000313" key="1">
    <source>
        <dbReference type="EMBL" id="WVO23056.1"/>
    </source>
</evidence>
<accession>A0ABZ2B0S6</accession>
<protein>
    <submittedName>
        <fullName evidence="1">Uncharacterized protein</fullName>
    </submittedName>
</protein>
<dbReference type="Proteomes" id="UP001432216">
    <property type="component" value="Chromosome 7"/>
</dbReference>
<proteinExistence type="predicted"/>